<dbReference type="RefSeq" id="WP_013335796.1">
    <property type="nucleotide sequence ID" value="NC_014537.1"/>
</dbReference>
<dbReference type="CDD" id="cd06223">
    <property type="entry name" value="PRTases_typeI"/>
    <property type="match status" value="1"/>
</dbReference>
<dbReference type="STRING" id="572478.Vdis_0676"/>
<dbReference type="NCBIfam" id="NF005592">
    <property type="entry name" value="PRK07322.1"/>
    <property type="match status" value="1"/>
</dbReference>
<dbReference type="SUPFAM" id="SSF53271">
    <property type="entry name" value="PRTase-like"/>
    <property type="match status" value="1"/>
</dbReference>
<reference evidence="3" key="2">
    <citation type="journal article" date="2010" name="Stand. Genomic Sci.">
        <title>Complete genome sequence of Vulcanisaeta distributa type strain (IC-017T).</title>
        <authorList>
            <person name="Mavromatis K."/>
            <person name="Sikorski J."/>
            <person name="Pabst E."/>
            <person name="Teshima H."/>
            <person name="Lapidus A."/>
            <person name="Lucas S."/>
            <person name="Nolan M."/>
            <person name="Glavina Del Rio T."/>
            <person name="Cheng J."/>
            <person name="Bruce D."/>
            <person name="Goodwin L."/>
            <person name="Pitluck S."/>
            <person name="Liolios K."/>
            <person name="Ivanova N."/>
            <person name="Mikhailova N."/>
            <person name="Pati A."/>
            <person name="Chen A."/>
            <person name="Palaniappan K."/>
            <person name="Land M."/>
            <person name="Hauser L."/>
            <person name="Chang Y."/>
            <person name="Jeffries C."/>
            <person name="Rohde M."/>
            <person name="Spring S."/>
            <person name="Goker M."/>
            <person name="Wirth R."/>
            <person name="Woyke T."/>
            <person name="Bristow J."/>
            <person name="Eisen J."/>
            <person name="Markowitz V."/>
            <person name="Hugenholtz P."/>
            <person name="Klenk H."/>
            <person name="Kyrpides N."/>
        </authorList>
    </citation>
    <scope>NUCLEOTIDE SEQUENCE [LARGE SCALE GENOMIC DNA]</scope>
    <source>
        <strain evidence="3">DSM 14429 / JCM 11212 / NBRC 100878 / IC-017</strain>
    </source>
</reference>
<dbReference type="EMBL" id="CP002100">
    <property type="protein sequence ID" value="ADN50071.1"/>
    <property type="molecule type" value="Genomic_DNA"/>
</dbReference>
<dbReference type="eggNOG" id="arCOG00031">
    <property type="taxonomic scope" value="Archaea"/>
</dbReference>
<dbReference type="KEGG" id="vdi:Vdis_0676"/>
<evidence type="ECO:0000313" key="2">
    <source>
        <dbReference type="EMBL" id="ADN50071.1"/>
    </source>
</evidence>
<dbReference type="PANTHER" id="PTHR43218:SF1">
    <property type="entry name" value="PHOSPHORIBOSYLTRANSFERASE"/>
    <property type="match status" value="1"/>
</dbReference>
<dbReference type="AlphaFoldDB" id="E1QNA1"/>
<dbReference type="GO" id="GO:0016757">
    <property type="term" value="F:glycosyltransferase activity"/>
    <property type="evidence" value="ECO:0007669"/>
    <property type="project" value="UniProtKB-KW"/>
</dbReference>
<dbReference type="Gene3D" id="3.40.50.2020">
    <property type="match status" value="1"/>
</dbReference>
<dbReference type="HOGENOM" id="CLU_073912_1_0_2"/>
<keyword evidence="2" id="KW-0808">Transferase</keyword>
<gene>
    <name evidence="2" type="ordered locus">Vdis_0676</name>
</gene>
<dbReference type="GeneID" id="9751600"/>
<dbReference type="Pfam" id="PF00156">
    <property type="entry name" value="Pribosyltran"/>
    <property type="match status" value="1"/>
</dbReference>
<keyword evidence="3" id="KW-1185">Reference proteome</keyword>
<protein>
    <submittedName>
        <fullName evidence="2">Phosphoribosyltransferase</fullName>
    </submittedName>
</protein>
<dbReference type="InterPro" id="IPR000836">
    <property type="entry name" value="PRTase_dom"/>
</dbReference>
<organism evidence="2 3">
    <name type="scientific">Vulcanisaeta distributa (strain DSM 14429 / JCM 11212 / NBRC 100878 / IC-017)</name>
    <dbReference type="NCBI Taxonomy" id="572478"/>
    <lineage>
        <taxon>Archaea</taxon>
        <taxon>Thermoproteota</taxon>
        <taxon>Thermoprotei</taxon>
        <taxon>Thermoproteales</taxon>
        <taxon>Thermoproteaceae</taxon>
        <taxon>Vulcanisaeta</taxon>
    </lineage>
</organism>
<name>E1QNA1_VULDI</name>
<dbReference type="Proteomes" id="UP000006681">
    <property type="component" value="Chromosome"/>
</dbReference>
<evidence type="ECO:0000259" key="1">
    <source>
        <dbReference type="Pfam" id="PF00156"/>
    </source>
</evidence>
<evidence type="ECO:0000313" key="3">
    <source>
        <dbReference type="Proteomes" id="UP000006681"/>
    </source>
</evidence>
<sequence length="214" mass="23595">MGGVELVRVYGGQLFHEVEVFGLRRSLPIVPIGFGLWIASDAGLVLGDVEFIGKASHEVARVVRQYDPDVIVTAEAKAIAMAYEVAKNLGHGRFVAVRKSVKGYMRGYITENVKSITTRKPQTLVLTNEDAEFIRGRRVCLFDDVVSTGSTMGALERLVNRVGGEVVCKACIWREGPWYTSNDLVFFDYLPIYVSRELYSRFIGGSPIGVVGGE</sequence>
<feature type="domain" description="Phosphoribosyltransferase" evidence="1">
    <location>
        <begin position="64"/>
        <end position="174"/>
    </location>
</feature>
<dbReference type="InterPro" id="IPR029057">
    <property type="entry name" value="PRTase-like"/>
</dbReference>
<dbReference type="PANTHER" id="PTHR43218">
    <property type="entry name" value="PHOSPHORIBOSYLTRANSFERASE-RELATED"/>
    <property type="match status" value="1"/>
</dbReference>
<dbReference type="OrthoDB" id="8323at2157"/>
<reference evidence="2 3" key="1">
    <citation type="journal article" date="2010" name="Stand. Genomic Sci.">
        <title>Complete genome sequence of Vulcanisaeta distributa type strain (IC-017).</title>
        <authorList>
            <person name="Mavromatis K."/>
            <person name="Sikorski J."/>
            <person name="Pabst E."/>
            <person name="Teshima H."/>
            <person name="Lapidus A."/>
            <person name="Lucas S."/>
            <person name="Nolan M."/>
            <person name="Glavina Del Rio T."/>
            <person name="Cheng J.F."/>
            <person name="Bruce D."/>
            <person name="Goodwin L."/>
            <person name="Pitluck S."/>
            <person name="Liolios K."/>
            <person name="Ivanova N."/>
            <person name="Mikhailova N."/>
            <person name="Pati A."/>
            <person name="Chen A."/>
            <person name="Palaniappan K."/>
            <person name="Land M."/>
            <person name="Hauser L."/>
            <person name="Chang Y.J."/>
            <person name="Jeffries C.D."/>
            <person name="Rohde M."/>
            <person name="Spring S."/>
            <person name="Goker M."/>
            <person name="Wirth R."/>
            <person name="Woyke T."/>
            <person name="Bristow J."/>
            <person name="Eisen J.A."/>
            <person name="Markowitz V."/>
            <person name="Hugenholtz P."/>
            <person name="Klenk H.P."/>
            <person name="Kyrpides N.C."/>
        </authorList>
    </citation>
    <scope>NUCLEOTIDE SEQUENCE [LARGE SCALE GENOMIC DNA]</scope>
    <source>
        <strain evidence="3">DSM 14429 / JCM 11212 / NBRC 100878 / IC-017</strain>
    </source>
</reference>
<accession>E1QNA1</accession>
<keyword evidence="2" id="KW-0328">Glycosyltransferase</keyword>
<proteinExistence type="predicted"/>